<dbReference type="AlphaFoldDB" id="A0A1Y2LR58"/>
<gene>
    <name evidence="1" type="ORF">B5807_08698</name>
</gene>
<accession>A0A1Y2LR58</accession>
<organism evidence="1 2">
    <name type="scientific">Epicoccum nigrum</name>
    <name type="common">Soil fungus</name>
    <name type="synonym">Epicoccum purpurascens</name>
    <dbReference type="NCBI Taxonomy" id="105696"/>
    <lineage>
        <taxon>Eukaryota</taxon>
        <taxon>Fungi</taxon>
        <taxon>Dikarya</taxon>
        <taxon>Ascomycota</taxon>
        <taxon>Pezizomycotina</taxon>
        <taxon>Dothideomycetes</taxon>
        <taxon>Pleosporomycetidae</taxon>
        <taxon>Pleosporales</taxon>
        <taxon>Pleosporineae</taxon>
        <taxon>Didymellaceae</taxon>
        <taxon>Epicoccum</taxon>
    </lineage>
</organism>
<reference evidence="1 2" key="1">
    <citation type="journal article" date="2017" name="Genome Announc.">
        <title>Genome sequence of the saprophytic ascomycete Epicoccum nigrum ICMP 19927 strain isolated from New Zealand.</title>
        <authorList>
            <person name="Fokin M."/>
            <person name="Fleetwood D."/>
            <person name="Weir B.S."/>
            <person name="Villas-Boas S.G."/>
        </authorList>
    </citation>
    <scope>NUCLEOTIDE SEQUENCE [LARGE SCALE GENOMIC DNA]</scope>
    <source>
        <strain evidence="1 2">ICMP 19927</strain>
    </source>
</reference>
<name>A0A1Y2LR58_EPING</name>
<dbReference type="Proteomes" id="UP000193240">
    <property type="component" value="Unassembled WGS sequence"/>
</dbReference>
<evidence type="ECO:0000313" key="2">
    <source>
        <dbReference type="Proteomes" id="UP000193240"/>
    </source>
</evidence>
<proteinExistence type="predicted"/>
<dbReference type="InParanoid" id="A0A1Y2LR58"/>
<protein>
    <submittedName>
        <fullName evidence="1">Uncharacterized protein</fullName>
    </submittedName>
</protein>
<sequence length="162" mass="17834">MFGQALVRKMAWSCWINPNRGGFWQAGQSKALSAGGSRAQENKTCRYQKLRVLVGTKRVYSYDRKTRGRNHNRVTPGNAGKQMPLSDVVVAMIHVRQLVLPSTVSSPTSPRSSCLANSIFSGWFRALGTKVYGPQLTPLACPHSKRSHDGGADCLQCPPEEM</sequence>
<keyword evidence="2" id="KW-1185">Reference proteome</keyword>
<dbReference type="EMBL" id="KZ107851">
    <property type="protein sequence ID" value="OSS46270.1"/>
    <property type="molecule type" value="Genomic_DNA"/>
</dbReference>
<evidence type="ECO:0000313" key="1">
    <source>
        <dbReference type="EMBL" id="OSS46270.1"/>
    </source>
</evidence>